<dbReference type="AlphaFoldDB" id="A0A1I4PW18"/>
<keyword evidence="4" id="KW-0460">Magnesium</keyword>
<dbReference type="Proteomes" id="UP000199556">
    <property type="component" value="Unassembled WGS sequence"/>
</dbReference>
<dbReference type="Pfam" id="PF00293">
    <property type="entry name" value="NUDIX"/>
    <property type="match status" value="1"/>
</dbReference>
<dbReference type="STRING" id="195064.SAMN05421721_102264"/>
<dbReference type="GO" id="GO:0017111">
    <property type="term" value="F:ribonucleoside triphosphate phosphatase activity"/>
    <property type="evidence" value="ECO:0007669"/>
    <property type="project" value="InterPro"/>
</dbReference>
<dbReference type="RefSeq" id="WP_090483660.1">
    <property type="nucleotide sequence ID" value="NZ_FOUO01000002.1"/>
</dbReference>
<evidence type="ECO:0000259" key="5">
    <source>
        <dbReference type="PROSITE" id="PS51462"/>
    </source>
</evidence>
<evidence type="ECO:0000256" key="4">
    <source>
        <dbReference type="RuleBase" id="RU364043"/>
    </source>
</evidence>
<dbReference type="InterPro" id="IPR015797">
    <property type="entry name" value="NUDIX_hydrolase-like_dom_sf"/>
</dbReference>
<feature type="domain" description="Nudix hydrolase" evidence="5">
    <location>
        <begin position="2"/>
        <end position="131"/>
    </location>
</feature>
<accession>A0A1I4PW18</accession>
<reference evidence="6 7" key="1">
    <citation type="submission" date="2016-10" db="EMBL/GenBank/DDBJ databases">
        <authorList>
            <person name="de Groot N.N."/>
        </authorList>
    </citation>
    <scope>NUCLEOTIDE SEQUENCE [LARGE SCALE GENOMIC DNA]</scope>
    <source>
        <strain evidence="6 7">DSM 4180</strain>
    </source>
</reference>
<dbReference type="Gene3D" id="3.90.79.10">
    <property type="entry name" value="Nucleoside Triphosphate Pyrophosphohydrolase"/>
    <property type="match status" value="1"/>
</dbReference>
<protein>
    <recommendedName>
        <fullName evidence="3 4">Phosphatase NudJ</fullName>
        <ecNumber evidence="4">3.6.1.-</ecNumber>
    </recommendedName>
</protein>
<name>A0A1I4PW18_ECTMO</name>
<dbReference type="InterPro" id="IPR000086">
    <property type="entry name" value="NUDIX_hydrolase_dom"/>
</dbReference>
<dbReference type="InterPro" id="IPR033713">
    <property type="entry name" value="NudJ"/>
</dbReference>
<evidence type="ECO:0000256" key="1">
    <source>
        <dbReference type="ARBA" id="ARBA00007608"/>
    </source>
</evidence>
<proteinExistence type="inferred from homology"/>
<sequence length="159" mass="17747">MPWTPRVTVAAVVEREGRFLLVEERADGRRVFNQPAGHLEDGESLLQATVRETLEETGRAFTPQSLVGIYRWRHPQSGLTFLRVAIAGEVGERVPGSRLDPDILETHWLPREHLAREPAGLRSPLVLRCIDDYLAGRHHPLDLLVDLETNPDAQPAPGG</sequence>
<gene>
    <name evidence="4" type="primary">nudJ</name>
    <name evidence="6" type="ORF">SAMN05421721_102264</name>
</gene>
<comment type="similarity">
    <text evidence="1 4">Belongs to the Nudix hydrolase family. NudJ subfamily.</text>
</comment>
<keyword evidence="7" id="KW-1185">Reference proteome</keyword>
<comment type="subunit">
    <text evidence="2 4">Monomer.</text>
</comment>
<keyword evidence="4" id="KW-0378">Hydrolase</keyword>
<dbReference type="GO" id="GO:0017110">
    <property type="term" value="F:nucleoside diphosphate phosphatase activity"/>
    <property type="evidence" value="ECO:0007669"/>
    <property type="project" value="InterPro"/>
</dbReference>
<dbReference type="OrthoDB" id="8594221at2"/>
<evidence type="ECO:0000256" key="2">
    <source>
        <dbReference type="ARBA" id="ARBA00011245"/>
    </source>
</evidence>
<dbReference type="PROSITE" id="PS51462">
    <property type="entry name" value="NUDIX"/>
    <property type="match status" value="1"/>
</dbReference>
<evidence type="ECO:0000313" key="6">
    <source>
        <dbReference type="EMBL" id="SFM31525.1"/>
    </source>
</evidence>
<dbReference type="SUPFAM" id="SSF55811">
    <property type="entry name" value="Nudix"/>
    <property type="match status" value="1"/>
</dbReference>
<comment type="cofactor">
    <cofactor evidence="4">
        <name>Mg(2+)</name>
        <dbReference type="ChEBI" id="CHEBI:18420"/>
    </cofactor>
</comment>
<evidence type="ECO:0000313" key="7">
    <source>
        <dbReference type="Proteomes" id="UP000199556"/>
    </source>
</evidence>
<evidence type="ECO:0000256" key="3">
    <source>
        <dbReference type="ARBA" id="ARBA00015552"/>
    </source>
</evidence>
<dbReference type="GO" id="GO:0004787">
    <property type="term" value="F:thiamine diphosphate phosphatase activity"/>
    <property type="evidence" value="ECO:0007669"/>
    <property type="project" value="InterPro"/>
</dbReference>
<dbReference type="PANTHER" id="PTHR43222:SF11">
    <property type="entry name" value="PHOSPHATASE NUDJ"/>
    <property type="match status" value="1"/>
</dbReference>
<dbReference type="CDD" id="cd03675">
    <property type="entry name" value="NUDIX_Hydrolase"/>
    <property type="match status" value="1"/>
</dbReference>
<dbReference type="PANTHER" id="PTHR43222">
    <property type="entry name" value="NUDIX HYDROLASE 23"/>
    <property type="match status" value="1"/>
</dbReference>
<dbReference type="EMBL" id="FOUO01000002">
    <property type="protein sequence ID" value="SFM31525.1"/>
    <property type="molecule type" value="Genomic_DNA"/>
</dbReference>
<organism evidence="6 7">
    <name type="scientific">Ectothiorhodospira mobilis</name>
    <dbReference type="NCBI Taxonomy" id="195064"/>
    <lineage>
        <taxon>Bacteria</taxon>
        <taxon>Pseudomonadati</taxon>
        <taxon>Pseudomonadota</taxon>
        <taxon>Gammaproteobacteria</taxon>
        <taxon>Chromatiales</taxon>
        <taxon>Ectothiorhodospiraceae</taxon>
        <taxon>Ectothiorhodospira</taxon>
    </lineage>
</organism>
<dbReference type="EC" id="3.6.1.-" evidence="4"/>